<proteinExistence type="predicted"/>
<keyword evidence="2" id="KW-1185">Reference proteome</keyword>
<evidence type="ECO:0000313" key="2">
    <source>
        <dbReference type="Proteomes" id="UP001590951"/>
    </source>
</evidence>
<evidence type="ECO:0000313" key="1">
    <source>
        <dbReference type="EMBL" id="KAL2049137.1"/>
    </source>
</evidence>
<name>A0ABR4ATW1_9LECA</name>
<dbReference type="EMBL" id="JBHFEH010000070">
    <property type="protein sequence ID" value="KAL2049137.1"/>
    <property type="molecule type" value="Genomic_DNA"/>
</dbReference>
<organism evidence="1 2">
    <name type="scientific">Lepraria finkii</name>
    <dbReference type="NCBI Taxonomy" id="1340010"/>
    <lineage>
        <taxon>Eukaryota</taxon>
        <taxon>Fungi</taxon>
        <taxon>Dikarya</taxon>
        <taxon>Ascomycota</taxon>
        <taxon>Pezizomycotina</taxon>
        <taxon>Lecanoromycetes</taxon>
        <taxon>OSLEUM clade</taxon>
        <taxon>Lecanoromycetidae</taxon>
        <taxon>Lecanorales</taxon>
        <taxon>Lecanorineae</taxon>
        <taxon>Stereocaulaceae</taxon>
        <taxon>Lepraria</taxon>
    </lineage>
</organism>
<reference evidence="1 2" key="1">
    <citation type="submission" date="2024-09" db="EMBL/GenBank/DDBJ databases">
        <title>Rethinking Asexuality: The Enigmatic Case of Functional Sexual Genes in Lepraria (Stereocaulaceae).</title>
        <authorList>
            <person name="Doellman M."/>
            <person name="Sun Y."/>
            <person name="Barcenas-Pena A."/>
            <person name="Lumbsch H.T."/>
            <person name="Grewe F."/>
        </authorList>
    </citation>
    <scope>NUCLEOTIDE SEQUENCE [LARGE SCALE GENOMIC DNA]</scope>
    <source>
        <strain evidence="1 2">Grewe 0041</strain>
    </source>
</reference>
<protein>
    <submittedName>
        <fullName evidence="1">Uncharacterized protein</fullName>
    </submittedName>
</protein>
<comment type="caution">
    <text evidence="1">The sequence shown here is derived from an EMBL/GenBank/DDBJ whole genome shotgun (WGS) entry which is preliminary data.</text>
</comment>
<dbReference type="Proteomes" id="UP001590951">
    <property type="component" value="Unassembled WGS sequence"/>
</dbReference>
<gene>
    <name evidence="1" type="ORF">ABVK25_010566</name>
</gene>
<accession>A0ABR4ATW1</accession>
<sequence length="118" mass="13230">MQFQTHRAVVALSPRHALRLCQSSIPSARFQREATYYTVSRLLQVEVESRPRVTVRTSHVTLRAWKNIIINSNPTSCNIHTGDPTPITKPPSLSEQIYYEIGRSVSRSNIGGGGRTPE</sequence>